<name>A0AAU8DS06_9ACTN</name>
<dbReference type="EMBL" id="CP159218">
    <property type="protein sequence ID" value="XCG63959.1"/>
    <property type="molecule type" value="Genomic_DNA"/>
</dbReference>
<evidence type="ECO:0000259" key="1">
    <source>
        <dbReference type="SMART" id="SM00953"/>
    </source>
</evidence>
<dbReference type="SMART" id="SM00953">
    <property type="entry name" value="RES"/>
    <property type="match status" value="1"/>
</dbReference>
<sequence>MSGTPKFPGPPAALPPVDQRGDLIEISGPLWRIFPTTSVHATAWNTLRRWGPVAARFDPHPPPPAEHLDHGVLYAGGDAVTALAEAFGTNRTVDVRAGSPWLVKFTLGAGPAQLVDLTSTWPTRAGASQEIWTSPDRRRTQSWARAIAAAFPDLGGLHYGSSMHGDRAFNVALWEPAEAALTAATVHFAEPLAHPALAAMIQDACGRLGYHFLGQ</sequence>
<evidence type="ECO:0000313" key="2">
    <source>
        <dbReference type="EMBL" id="XCG63959.1"/>
    </source>
</evidence>
<reference evidence="2" key="1">
    <citation type="submission" date="2024-05" db="EMBL/GenBank/DDBJ databases">
        <authorList>
            <person name="Cai S.Y."/>
            <person name="Jin L.M."/>
            <person name="Li H.R."/>
        </authorList>
    </citation>
    <scope>NUCLEOTIDE SEQUENCE</scope>
    <source>
        <strain evidence="2">A5-74</strain>
    </source>
</reference>
<dbReference type="RefSeq" id="WP_353649574.1">
    <property type="nucleotide sequence ID" value="NZ_CP159218.1"/>
</dbReference>
<accession>A0AAU8DS06</accession>
<organism evidence="2">
    <name type="scientific">Nakamurella sp. A5-74</name>
    <dbReference type="NCBI Taxonomy" id="3158264"/>
    <lineage>
        <taxon>Bacteria</taxon>
        <taxon>Bacillati</taxon>
        <taxon>Actinomycetota</taxon>
        <taxon>Actinomycetes</taxon>
        <taxon>Nakamurellales</taxon>
        <taxon>Nakamurellaceae</taxon>
        <taxon>Nakamurella</taxon>
    </lineage>
</organism>
<dbReference type="Pfam" id="PF08808">
    <property type="entry name" value="RES"/>
    <property type="match status" value="1"/>
</dbReference>
<dbReference type="AlphaFoldDB" id="A0AAU8DS06"/>
<gene>
    <name evidence="2" type="ORF">ABLG96_01005</name>
</gene>
<dbReference type="InterPro" id="IPR014914">
    <property type="entry name" value="RES_dom"/>
</dbReference>
<feature type="domain" description="RES" evidence="1">
    <location>
        <begin position="57"/>
        <end position="185"/>
    </location>
</feature>
<proteinExistence type="predicted"/>
<protein>
    <submittedName>
        <fullName evidence="2">RES family NAD+ phosphorylase</fullName>
    </submittedName>
</protein>